<evidence type="ECO:0000256" key="5">
    <source>
        <dbReference type="SAM" id="Phobius"/>
    </source>
</evidence>
<comment type="caution">
    <text evidence="7">The sequence shown here is derived from an EMBL/GenBank/DDBJ whole genome shotgun (WGS) entry which is preliminary data.</text>
</comment>
<dbReference type="InterPro" id="IPR007267">
    <property type="entry name" value="GtrA_DPMS_TM"/>
</dbReference>
<protein>
    <submittedName>
        <fullName evidence="7">GtrA family protein</fullName>
    </submittedName>
</protein>
<name>A0ABU3MYK5_9SPHN</name>
<evidence type="ECO:0000256" key="1">
    <source>
        <dbReference type="ARBA" id="ARBA00004141"/>
    </source>
</evidence>
<dbReference type="Pfam" id="PF04138">
    <property type="entry name" value="GtrA_DPMS_TM"/>
    <property type="match status" value="1"/>
</dbReference>
<comment type="subcellular location">
    <subcellularLocation>
        <location evidence="1">Membrane</location>
        <topology evidence="1">Multi-pass membrane protein</topology>
    </subcellularLocation>
</comment>
<proteinExistence type="predicted"/>
<gene>
    <name evidence="7" type="ORF">MZO42_01230</name>
</gene>
<feature type="transmembrane region" description="Helical" evidence="5">
    <location>
        <begin position="101"/>
        <end position="120"/>
    </location>
</feature>
<evidence type="ECO:0000256" key="3">
    <source>
        <dbReference type="ARBA" id="ARBA00022989"/>
    </source>
</evidence>
<dbReference type="EMBL" id="JALMLT010000001">
    <property type="protein sequence ID" value="MDT8757308.1"/>
    <property type="molecule type" value="Genomic_DNA"/>
</dbReference>
<evidence type="ECO:0000259" key="6">
    <source>
        <dbReference type="Pfam" id="PF04138"/>
    </source>
</evidence>
<feature type="transmembrane region" description="Helical" evidence="5">
    <location>
        <begin position="76"/>
        <end position="95"/>
    </location>
</feature>
<keyword evidence="3 5" id="KW-1133">Transmembrane helix</keyword>
<evidence type="ECO:0000256" key="2">
    <source>
        <dbReference type="ARBA" id="ARBA00022692"/>
    </source>
</evidence>
<feature type="domain" description="GtrA/DPMS transmembrane" evidence="6">
    <location>
        <begin position="14"/>
        <end position="125"/>
    </location>
</feature>
<accession>A0ABU3MYK5</accession>
<sequence length="135" mass="14407">MPDLRVPPIPTSLRYGVVAGCCLLLHNAIMILADWSGLQLWQAASLSFGTMIVIGYVLLSAFVFDQPRSWTGFFRYSGAMAANFPLSTGLVWLFYGPFGAPMTVAAPAATLAMVLVNYLGSRWAISGRAFGGGPA</sequence>
<organism evidence="7">
    <name type="scientific">Sphingomonas psychrotolerans</name>
    <dbReference type="NCBI Taxonomy" id="1327635"/>
    <lineage>
        <taxon>Bacteria</taxon>
        <taxon>Pseudomonadati</taxon>
        <taxon>Pseudomonadota</taxon>
        <taxon>Alphaproteobacteria</taxon>
        <taxon>Sphingomonadales</taxon>
        <taxon>Sphingomonadaceae</taxon>
        <taxon>Sphingomonas</taxon>
    </lineage>
</organism>
<evidence type="ECO:0000313" key="7">
    <source>
        <dbReference type="EMBL" id="MDT8757308.1"/>
    </source>
</evidence>
<keyword evidence="2 5" id="KW-0812">Transmembrane</keyword>
<reference evidence="7" key="1">
    <citation type="submission" date="2022-04" db="EMBL/GenBank/DDBJ databases">
        <title>Tomato heritable bacteria conferring resistance against bacterial wilt.</title>
        <authorList>
            <person name="Yin J."/>
        </authorList>
    </citation>
    <scope>NUCLEOTIDE SEQUENCE</scope>
    <source>
        <strain evidence="7">Cra20</strain>
    </source>
</reference>
<feature type="transmembrane region" description="Helical" evidence="5">
    <location>
        <begin position="39"/>
        <end position="64"/>
    </location>
</feature>
<keyword evidence="4 5" id="KW-0472">Membrane</keyword>
<evidence type="ECO:0000256" key="4">
    <source>
        <dbReference type="ARBA" id="ARBA00023136"/>
    </source>
</evidence>
<feature type="transmembrane region" description="Helical" evidence="5">
    <location>
        <begin position="12"/>
        <end position="33"/>
    </location>
</feature>